<keyword evidence="2" id="KW-1185">Reference proteome</keyword>
<evidence type="ECO:0000313" key="1">
    <source>
        <dbReference type="EMBL" id="KAJ1679516.1"/>
    </source>
</evidence>
<reference evidence="1" key="1">
    <citation type="submission" date="2022-06" db="EMBL/GenBank/DDBJ databases">
        <title>Phylogenomic reconstructions and comparative analyses of Kickxellomycotina fungi.</title>
        <authorList>
            <person name="Reynolds N.K."/>
            <person name="Stajich J.E."/>
            <person name="Barry K."/>
            <person name="Grigoriev I.V."/>
            <person name="Crous P."/>
            <person name="Smith M.E."/>
        </authorList>
    </citation>
    <scope>NUCLEOTIDE SEQUENCE</scope>
    <source>
        <strain evidence="1">RSA 2271</strain>
    </source>
</reference>
<name>A0ACC1HV35_9FUNG</name>
<accession>A0ACC1HV35</accession>
<gene>
    <name evidence="1" type="primary">GPI18</name>
    <name evidence="1" type="ORF">EV182_001885</name>
</gene>
<organism evidence="1 2">
    <name type="scientific">Spiromyces aspiralis</name>
    <dbReference type="NCBI Taxonomy" id="68401"/>
    <lineage>
        <taxon>Eukaryota</taxon>
        <taxon>Fungi</taxon>
        <taxon>Fungi incertae sedis</taxon>
        <taxon>Zoopagomycota</taxon>
        <taxon>Kickxellomycotina</taxon>
        <taxon>Kickxellomycetes</taxon>
        <taxon>Kickxellales</taxon>
        <taxon>Kickxellaceae</taxon>
        <taxon>Spiromyces</taxon>
    </lineage>
</organism>
<evidence type="ECO:0000313" key="2">
    <source>
        <dbReference type="Proteomes" id="UP001145114"/>
    </source>
</evidence>
<dbReference type="EMBL" id="JAMZIH010000333">
    <property type="protein sequence ID" value="KAJ1679516.1"/>
    <property type="molecule type" value="Genomic_DNA"/>
</dbReference>
<dbReference type="Proteomes" id="UP001145114">
    <property type="component" value="Unassembled WGS sequence"/>
</dbReference>
<comment type="caution">
    <text evidence="1">The sequence shown here is derived from an EMBL/GenBank/DDBJ whole genome shotgun (WGS) entry which is preliminary data.</text>
</comment>
<proteinExistence type="predicted"/>
<sequence>MFENEHAFFPLVPLAIRAVKQAVFDWLLPANSVGQDLSFVLAGITISNLSFVGAAVLLYRLSCKVFDDEPFAYLAGVCYCFLPASIFMSAVYTESTFALISFGAMLLVVKRRYWYAAVATGVSTLCRANGIFYIGFFVWDLLIAGRPWSRSSGCRTVTTVASIACLALVASSGYIGFQYYGYRSFCLAAGSRAPDRPSWCESSIPLLYGYVQDRYWNVGFLRYFTLMQLPNFGLALPMLLLSVFGICEYAGHDLARFFSLGTASSPLQDGNADGSGSSDNRDHSCYFKSSALPFIYLWAVLLALSFFVMHVQVITRLFSSVPPVYWYAAHVLTRPTAKLPASSLWKRLVLSIHPSRWVLNYFILYSAVGATLFSAFYPPA</sequence>
<protein>
    <submittedName>
        <fullName evidence="1">ER membrane glycoprotein subunit of the GPI transamidase complex-like protein</fullName>
    </submittedName>
</protein>